<keyword evidence="3" id="KW-1185">Reference proteome</keyword>
<dbReference type="InterPro" id="IPR011990">
    <property type="entry name" value="TPR-like_helical_dom_sf"/>
</dbReference>
<dbReference type="SMART" id="SM00028">
    <property type="entry name" value="TPR"/>
    <property type="match status" value="2"/>
</dbReference>
<dbReference type="InterPro" id="IPR019734">
    <property type="entry name" value="TPR_rpt"/>
</dbReference>
<dbReference type="Gene3D" id="1.25.40.10">
    <property type="entry name" value="Tetratricopeptide repeat domain"/>
    <property type="match status" value="1"/>
</dbReference>
<dbReference type="Gene3D" id="2.60.40.1120">
    <property type="entry name" value="Carboxypeptidase-like, regulatory domain"/>
    <property type="match status" value="1"/>
</dbReference>
<evidence type="ECO:0000256" key="1">
    <source>
        <dbReference type="SAM" id="SignalP"/>
    </source>
</evidence>
<accession>A0ABQ5Q2Y1</accession>
<evidence type="ECO:0008006" key="4">
    <source>
        <dbReference type="Google" id="ProtNLM"/>
    </source>
</evidence>
<dbReference type="SUPFAM" id="SSF48452">
    <property type="entry name" value="TPR-like"/>
    <property type="match status" value="1"/>
</dbReference>
<dbReference type="EMBL" id="BSDD01000001">
    <property type="protein sequence ID" value="GLH69112.1"/>
    <property type="molecule type" value="Genomic_DNA"/>
</dbReference>
<protein>
    <recommendedName>
        <fullName evidence="4">Tetratricopeptide repeat protein</fullName>
    </recommendedName>
</protein>
<evidence type="ECO:0000313" key="2">
    <source>
        <dbReference type="EMBL" id="GLH69112.1"/>
    </source>
</evidence>
<organism evidence="2 3">
    <name type="scientific">Geothrix rubra</name>
    <dbReference type="NCBI Taxonomy" id="2927977"/>
    <lineage>
        <taxon>Bacteria</taxon>
        <taxon>Pseudomonadati</taxon>
        <taxon>Acidobacteriota</taxon>
        <taxon>Holophagae</taxon>
        <taxon>Holophagales</taxon>
        <taxon>Holophagaceae</taxon>
        <taxon>Geothrix</taxon>
    </lineage>
</organism>
<dbReference type="SUPFAM" id="SSF49464">
    <property type="entry name" value="Carboxypeptidase regulatory domain-like"/>
    <property type="match status" value="1"/>
</dbReference>
<feature type="signal peptide" evidence="1">
    <location>
        <begin position="1"/>
        <end position="19"/>
    </location>
</feature>
<sequence>MRRLIPALLLPAVCLSLSAESTGRISGKVTTQDKKPIPGAKILLKRSDRNWSKELIADKHGAFLQVGLDPVLYDITVSADGFVPRIYPQQKIPLADVLLEEFVLLTPDQARAEAVAGGTAQVAPEDPAAAADSAGRDAFNKIIPLYNEQKYGEALPGVEDSYKKLNDAQASLKDEAAKTEVAQLLPKVARVYGICLALGSDRKAEAEPFLSKALAENPKDERALAGMIEVAKAKGDKAAEQQYQASLDAIHGPNPDVIYNKAVEAFNAGKTKEAKAELQKVQQLDPKYPEAYYLLAMVEFGEMNLKGTKQNLEKYLELAPNGKNAATAREMLKDPSLKKIK</sequence>
<dbReference type="RefSeq" id="WP_285722897.1">
    <property type="nucleotide sequence ID" value="NZ_BSDD01000001.1"/>
</dbReference>
<feature type="chain" id="PRO_5045277229" description="Tetratricopeptide repeat protein" evidence="1">
    <location>
        <begin position="20"/>
        <end position="341"/>
    </location>
</feature>
<dbReference type="Proteomes" id="UP001165089">
    <property type="component" value="Unassembled WGS sequence"/>
</dbReference>
<proteinExistence type="predicted"/>
<gene>
    <name evidence="2" type="ORF">GETHPA_06450</name>
</gene>
<evidence type="ECO:0000313" key="3">
    <source>
        <dbReference type="Proteomes" id="UP001165089"/>
    </source>
</evidence>
<name>A0ABQ5Q2Y1_9BACT</name>
<reference evidence="2 3" key="1">
    <citation type="journal article" date="2023" name="Antonie Van Leeuwenhoek">
        <title>Mesoterricola silvestris gen. nov., sp. nov., Mesoterricola sediminis sp. nov., Geothrix oryzae sp. nov., Geothrix edaphica sp. nov., Geothrix rubra sp. nov., and Geothrix limicola sp. nov., six novel members of Acidobacteriota isolated from soils.</title>
        <authorList>
            <person name="Itoh H."/>
            <person name="Sugisawa Y."/>
            <person name="Mise K."/>
            <person name="Xu Z."/>
            <person name="Kuniyasu M."/>
            <person name="Ushijima N."/>
            <person name="Kawano K."/>
            <person name="Kobayashi E."/>
            <person name="Shiratori Y."/>
            <person name="Masuda Y."/>
            <person name="Senoo K."/>
        </authorList>
    </citation>
    <scope>NUCLEOTIDE SEQUENCE [LARGE SCALE GENOMIC DNA]</scope>
    <source>
        <strain evidence="2 3">Red803</strain>
    </source>
</reference>
<dbReference type="InterPro" id="IPR008969">
    <property type="entry name" value="CarboxyPept-like_regulatory"/>
</dbReference>
<dbReference type="Pfam" id="PF13620">
    <property type="entry name" value="CarboxypepD_reg"/>
    <property type="match status" value="1"/>
</dbReference>
<comment type="caution">
    <text evidence="2">The sequence shown here is derived from an EMBL/GenBank/DDBJ whole genome shotgun (WGS) entry which is preliminary data.</text>
</comment>
<keyword evidence="1" id="KW-0732">Signal</keyword>